<dbReference type="AlphaFoldDB" id="A0A0E9USY8"/>
<dbReference type="EMBL" id="GBXM01040277">
    <property type="protein sequence ID" value="JAH68300.1"/>
    <property type="molecule type" value="Transcribed_RNA"/>
</dbReference>
<evidence type="ECO:0000313" key="1">
    <source>
        <dbReference type="EMBL" id="JAH68300.1"/>
    </source>
</evidence>
<sequence>MGEAEGRVSATEDSHSVYITQLIAMEKTMGLLQQKVDDLENCSRRENLKIINLPEK</sequence>
<name>A0A0E9USY8_ANGAN</name>
<proteinExistence type="predicted"/>
<protein>
    <submittedName>
        <fullName evidence="1">Uncharacterized protein</fullName>
    </submittedName>
</protein>
<accession>A0A0E9USY8</accession>
<reference evidence="1" key="2">
    <citation type="journal article" date="2015" name="Fish Shellfish Immunol.">
        <title>Early steps in the European eel (Anguilla anguilla)-Vibrio vulnificus interaction in the gills: Role of the RtxA13 toxin.</title>
        <authorList>
            <person name="Callol A."/>
            <person name="Pajuelo D."/>
            <person name="Ebbesson L."/>
            <person name="Teles M."/>
            <person name="MacKenzie S."/>
            <person name="Amaro C."/>
        </authorList>
    </citation>
    <scope>NUCLEOTIDE SEQUENCE</scope>
</reference>
<organism evidence="1">
    <name type="scientific">Anguilla anguilla</name>
    <name type="common">European freshwater eel</name>
    <name type="synonym">Muraena anguilla</name>
    <dbReference type="NCBI Taxonomy" id="7936"/>
    <lineage>
        <taxon>Eukaryota</taxon>
        <taxon>Metazoa</taxon>
        <taxon>Chordata</taxon>
        <taxon>Craniata</taxon>
        <taxon>Vertebrata</taxon>
        <taxon>Euteleostomi</taxon>
        <taxon>Actinopterygii</taxon>
        <taxon>Neopterygii</taxon>
        <taxon>Teleostei</taxon>
        <taxon>Anguilliformes</taxon>
        <taxon>Anguillidae</taxon>
        <taxon>Anguilla</taxon>
    </lineage>
</organism>
<reference evidence="1" key="1">
    <citation type="submission" date="2014-11" db="EMBL/GenBank/DDBJ databases">
        <authorList>
            <person name="Amaro Gonzalez C."/>
        </authorList>
    </citation>
    <scope>NUCLEOTIDE SEQUENCE</scope>
</reference>